<feature type="compositionally biased region" description="Basic residues" evidence="4">
    <location>
        <begin position="36"/>
        <end position="49"/>
    </location>
</feature>
<dbReference type="SUPFAM" id="SSF52540">
    <property type="entry name" value="P-loop containing nucleoside triphosphate hydrolases"/>
    <property type="match status" value="1"/>
</dbReference>
<evidence type="ECO:0000313" key="6">
    <source>
        <dbReference type="EMBL" id="KAI3437666.1"/>
    </source>
</evidence>
<dbReference type="InterPro" id="IPR003593">
    <property type="entry name" value="AAA+_ATPase"/>
</dbReference>
<evidence type="ECO:0000259" key="5">
    <source>
        <dbReference type="PROSITE" id="PS50893"/>
    </source>
</evidence>
<gene>
    <name evidence="6" type="ORF">D9Q98_000116</name>
</gene>
<dbReference type="AlphaFoldDB" id="A0A9D4Z1V3"/>
<dbReference type="GO" id="GO:0009941">
    <property type="term" value="C:chloroplast envelope"/>
    <property type="evidence" value="ECO:0007669"/>
    <property type="project" value="TreeGrafter"/>
</dbReference>
<evidence type="ECO:0000313" key="7">
    <source>
        <dbReference type="Proteomes" id="UP001055712"/>
    </source>
</evidence>
<dbReference type="Gene3D" id="3.40.50.300">
    <property type="entry name" value="P-loop containing nucleotide triphosphate hydrolases"/>
    <property type="match status" value="1"/>
</dbReference>
<dbReference type="GO" id="GO:0005524">
    <property type="term" value="F:ATP binding"/>
    <property type="evidence" value="ECO:0007669"/>
    <property type="project" value="UniProtKB-KW"/>
</dbReference>
<dbReference type="GO" id="GO:0042626">
    <property type="term" value="F:ATPase-coupled transmembrane transporter activity"/>
    <property type="evidence" value="ECO:0007669"/>
    <property type="project" value="TreeGrafter"/>
</dbReference>
<dbReference type="PANTHER" id="PTHR43553">
    <property type="entry name" value="HEAVY METAL TRANSPORTER"/>
    <property type="match status" value="1"/>
</dbReference>
<reference evidence="6" key="2">
    <citation type="submission" date="2020-11" db="EMBL/GenBank/DDBJ databases">
        <authorList>
            <person name="Cecchin M."/>
            <person name="Marcolungo L."/>
            <person name="Rossato M."/>
            <person name="Girolomoni L."/>
            <person name="Cosentino E."/>
            <person name="Cuine S."/>
            <person name="Li-Beisson Y."/>
            <person name="Delledonne M."/>
            <person name="Ballottari M."/>
        </authorList>
    </citation>
    <scope>NUCLEOTIDE SEQUENCE</scope>
    <source>
        <strain evidence="6">211/11P</strain>
        <tissue evidence="6">Whole cell</tissue>
    </source>
</reference>
<evidence type="ECO:0000256" key="4">
    <source>
        <dbReference type="SAM" id="MobiDB-lite"/>
    </source>
</evidence>
<dbReference type="PROSITE" id="PS50893">
    <property type="entry name" value="ABC_TRANSPORTER_2"/>
    <property type="match status" value="1"/>
</dbReference>
<dbReference type="InterPro" id="IPR027417">
    <property type="entry name" value="P-loop_NTPase"/>
</dbReference>
<dbReference type="OrthoDB" id="10255969at2759"/>
<keyword evidence="3" id="KW-0067">ATP-binding</keyword>
<feature type="compositionally biased region" description="Polar residues" evidence="4">
    <location>
        <begin position="1"/>
        <end position="14"/>
    </location>
</feature>
<dbReference type="InterPro" id="IPR015856">
    <property type="entry name" value="ABC_transpr_CbiO/EcfA_su"/>
</dbReference>
<keyword evidence="2" id="KW-0547">Nucleotide-binding</keyword>
<feature type="region of interest" description="Disordered" evidence="4">
    <location>
        <begin position="1"/>
        <end position="56"/>
    </location>
</feature>
<reference evidence="6" key="1">
    <citation type="journal article" date="2019" name="Plant J.">
        <title>Chlorella vulgaris genome assembly and annotation reveals the molecular basis for metabolic acclimation to high light conditions.</title>
        <authorList>
            <person name="Cecchin M."/>
            <person name="Marcolungo L."/>
            <person name="Rossato M."/>
            <person name="Girolomoni L."/>
            <person name="Cosentino E."/>
            <person name="Cuine S."/>
            <person name="Li-Beisson Y."/>
            <person name="Delledonne M."/>
            <person name="Ballottari M."/>
        </authorList>
    </citation>
    <scope>NUCLEOTIDE SEQUENCE</scope>
    <source>
        <strain evidence="6">211/11P</strain>
    </source>
</reference>
<protein>
    <recommendedName>
        <fullName evidence="5">ABC transporter domain-containing protein</fullName>
    </recommendedName>
</protein>
<organism evidence="6 7">
    <name type="scientific">Chlorella vulgaris</name>
    <name type="common">Green alga</name>
    <dbReference type="NCBI Taxonomy" id="3077"/>
    <lineage>
        <taxon>Eukaryota</taxon>
        <taxon>Viridiplantae</taxon>
        <taxon>Chlorophyta</taxon>
        <taxon>core chlorophytes</taxon>
        <taxon>Trebouxiophyceae</taxon>
        <taxon>Chlorellales</taxon>
        <taxon>Chlorellaceae</taxon>
        <taxon>Chlorella clade</taxon>
        <taxon>Chlorella</taxon>
    </lineage>
</organism>
<feature type="domain" description="ABC transporter" evidence="5">
    <location>
        <begin position="194"/>
        <end position="424"/>
    </location>
</feature>
<accession>A0A9D4Z1V3</accession>
<proteinExistence type="predicted"/>
<feature type="region of interest" description="Disordered" evidence="4">
    <location>
        <begin position="93"/>
        <end position="114"/>
    </location>
</feature>
<dbReference type="GO" id="GO:0016887">
    <property type="term" value="F:ATP hydrolysis activity"/>
    <property type="evidence" value="ECO:0007669"/>
    <property type="project" value="InterPro"/>
</dbReference>
<name>A0A9D4Z1V3_CHLVU</name>
<dbReference type="Proteomes" id="UP001055712">
    <property type="component" value="Unassembled WGS sequence"/>
</dbReference>
<keyword evidence="1" id="KW-0813">Transport</keyword>
<evidence type="ECO:0000256" key="3">
    <source>
        <dbReference type="ARBA" id="ARBA00022840"/>
    </source>
</evidence>
<dbReference type="EMBL" id="SIDB01000001">
    <property type="protein sequence ID" value="KAI3437666.1"/>
    <property type="molecule type" value="Genomic_DNA"/>
</dbReference>
<evidence type="ECO:0000256" key="2">
    <source>
        <dbReference type="ARBA" id="ARBA00022741"/>
    </source>
</evidence>
<evidence type="ECO:0000256" key="1">
    <source>
        <dbReference type="ARBA" id="ARBA00022448"/>
    </source>
</evidence>
<dbReference type="InterPro" id="IPR050095">
    <property type="entry name" value="ECF_ABC_transporter_ATP-bd"/>
</dbReference>
<comment type="caution">
    <text evidence="6">The sequence shown here is derived from an EMBL/GenBank/DDBJ whole genome shotgun (WGS) entry which is preliminary data.</text>
</comment>
<dbReference type="GO" id="GO:0016020">
    <property type="term" value="C:membrane"/>
    <property type="evidence" value="ECO:0007669"/>
    <property type="project" value="InterPro"/>
</dbReference>
<dbReference type="Pfam" id="PF00005">
    <property type="entry name" value="ABC_tran"/>
    <property type="match status" value="1"/>
</dbReference>
<dbReference type="SMART" id="SM00382">
    <property type="entry name" value="AAA"/>
    <property type="match status" value="1"/>
</dbReference>
<dbReference type="PANTHER" id="PTHR43553:SF1">
    <property type="entry name" value="ABC TRANSPORTER I FAMILY MEMBER 11, CHLOROPLASTIC"/>
    <property type="match status" value="1"/>
</dbReference>
<keyword evidence="7" id="KW-1185">Reference proteome</keyword>
<sequence length="424" mass="45537">MSTKALKQQLNSVLRRSIDKQQGDSGGTQKLDSKRGSKPKSRRSKRAARKGLAAEEKQTAVLASNLKYYAKTTPSTGKAQDLIAQLLAKQGFQPRTRKQEGEQQQQQRAEEEDFDDLEDFADLIRAALERSTAAGFVAASRPWRATACSAAAGLPGSGAGQQGQAGSIWDMLIKSIEQATAQQQQQQQHLGAHLHVQELSFHPPGSPNPLLSNVCMTLPPNQLGLIFGRSGAGKTTLLQQVAGLAQPNSGTISFSGPSAAAAPLSSEARMAQAGLVFQFPERHFIGGTLSAEMVVGWPMAPEAFAQRQALSMRTHGVLTAVGLQGLDLNAPLANLSDGYKRRVALAVQLVRRPGLLLLDEPLAGLDWRTRGELIQLLKALKNECTMLVVSHDLRELSPLVDAAWEMLPGGQLVQADLATLPMLL</sequence>
<dbReference type="InterPro" id="IPR003439">
    <property type="entry name" value="ABC_transporter-like_ATP-bd"/>
</dbReference>
<dbReference type="CDD" id="cd03225">
    <property type="entry name" value="ABC_cobalt_CbiO_domain1"/>
    <property type="match status" value="1"/>
</dbReference>